<proteinExistence type="inferred from homology"/>
<feature type="domain" description="Pseudouridine synthase RsuA/RluA-like" evidence="3">
    <location>
        <begin position="48"/>
        <end position="255"/>
    </location>
</feature>
<reference evidence="6" key="1">
    <citation type="submission" date="2017-02" db="UniProtKB">
        <authorList>
            <consortium name="WormBaseParasite"/>
        </authorList>
    </citation>
    <scope>IDENTIFICATION</scope>
</reference>
<dbReference type="EMBL" id="UYWX01020318">
    <property type="protein sequence ID" value="VDM30980.1"/>
    <property type="molecule type" value="Genomic_DNA"/>
</dbReference>
<dbReference type="InterPro" id="IPR006145">
    <property type="entry name" value="PsdUridine_synth_RsuA/RluA"/>
</dbReference>
<dbReference type="OrthoDB" id="418349at2759"/>
<dbReference type="Pfam" id="PF00849">
    <property type="entry name" value="PseudoU_synth_2"/>
    <property type="match status" value="1"/>
</dbReference>
<name>A0A0R3X0Q9_HYDTA</name>
<organism evidence="6">
    <name type="scientific">Hydatigena taeniaeformis</name>
    <name type="common">Feline tapeworm</name>
    <name type="synonym">Taenia taeniaeformis</name>
    <dbReference type="NCBI Taxonomy" id="6205"/>
    <lineage>
        <taxon>Eukaryota</taxon>
        <taxon>Metazoa</taxon>
        <taxon>Spiralia</taxon>
        <taxon>Lophotrochozoa</taxon>
        <taxon>Platyhelminthes</taxon>
        <taxon>Cestoda</taxon>
        <taxon>Eucestoda</taxon>
        <taxon>Cyclophyllidea</taxon>
        <taxon>Taeniidae</taxon>
        <taxon>Hydatigera</taxon>
    </lineage>
</organism>
<evidence type="ECO:0000256" key="2">
    <source>
        <dbReference type="SAM" id="SignalP"/>
    </source>
</evidence>
<evidence type="ECO:0000256" key="1">
    <source>
        <dbReference type="ARBA" id="ARBA00010876"/>
    </source>
</evidence>
<dbReference type="GO" id="GO:0003723">
    <property type="term" value="F:RNA binding"/>
    <property type="evidence" value="ECO:0007669"/>
    <property type="project" value="InterPro"/>
</dbReference>
<reference evidence="4 5" key="2">
    <citation type="submission" date="2018-11" db="EMBL/GenBank/DDBJ databases">
        <authorList>
            <consortium name="Pathogen Informatics"/>
        </authorList>
    </citation>
    <scope>NUCLEOTIDE SEQUENCE [LARGE SCALE GENOMIC DNA]</scope>
</reference>
<dbReference type="CDD" id="cd02869">
    <property type="entry name" value="PseudoU_synth_RluA_like"/>
    <property type="match status" value="1"/>
</dbReference>
<keyword evidence="5" id="KW-1185">Reference proteome</keyword>
<sequence>MNSICVILLRAWVFFMWNVQQFIDYIRGKRGAFIPITDLRIVHCLDGLLVVDKSHELLINSTHPWRNYVTLQMQVREMSQLSSVFRLANFTLEHMYRFIHRLDASTSGLICIAYSPKMAGLAAKAFQNRNTTKLYLAVVWGHVKDSTCLDVARLPKSDYLSSLNIDPSWCVGVCTKIGDMKYLVDFAIGDLHFSWPEGRCQKIMAPGCASNCQRPRSAQTKITVLKHGFLEGSPASLLLLEPHSGRRHQLRLHCALGLRGHPIAGDLIYGRLYGDKELVEVAKDHSLPRLMLHAYSLHLELVPKPPPVKGKKKQERVNRAHPRPLEFHFQSSRNMLEGCQWVDAAVFHSL</sequence>
<evidence type="ECO:0000313" key="4">
    <source>
        <dbReference type="EMBL" id="VDM30980.1"/>
    </source>
</evidence>
<evidence type="ECO:0000259" key="3">
    <source>
        <dbReference type="Pfam" id="PF00849"/>
    </source>
</evidence>
<dbReference type="PANTHER" id="PTHR21600:SF87">
    <property type="entry name" value="RNA PSEUDOURIDYLATE SYNTHASE DOMAIN-CONTAINING PROTEIN 1"/>
    <property type="match status" value="1"/>
</dbReference>
<gene>
    <name evidence="4" type="ORF">TTAC_LOCUS6726</name>
</gene>
<dbReference type="InterPro" id="IPR020103">
    <property type="entry name" value="PsdUridine_synth_cat_dom_sf"/>
</dbReference>
<evidence type="ECO:0000313" key="5">
    <source>
        <dbReference type="Proteomes" id="UP000274429"/>
    </source>
</evidence>
<dbReference type="WBParaSite" id="TTAC_0000674101-mRNA-1">
    <property type="protein sequence ID" value="TTAC_0000674101-mRNA-1"/>
    <property type="gene ID" value="TTAC_0000674101"/>
</dbReference>
<dbReference type="Gene3D" id="3.30.2350.10">
    <property type="entry name" value="Pseudouridine synthase"/>
    <property type="match status" value="1"/>
</dbReference>
<evidence type="ECO:0000313" key="6">
    <source>
        <dbReference type="WBParaSite" id="TTAC_0000674101-mRNA-1"/>
    </source>
</evidence>
<comment type="similarity">
    <text evidence="1">Belongs to the pseudouridine synthase RluA family.</text>
</comment>
<protein>
    <submittedName>
        <fullName evidence="6">PseudoU_synth_2 domain-containing protein</fullName>
    </submittedName>
</protein>
<dbReference type="PANTHER" id="PTHR21600">
    <property type="entry name" value="MITOCHONDRIAL RNA PSEUDOURIDINE SYNTHASE"/>
    <property type="match status" value="1"/>
</dbReference>
<dbReference type="STRING" id="6205.A0A0R3X0Q9"/>
<feature type="chain" id="PRO_5043133103" evidence="2">
    <location>
        <begin position="29"/>
        <end position="350"/>
    </location>
</feature>
<dbReference type="GO" id="GO:0009982">
    <property type="term" value="F:pseudouridine synthase activity"/>
    <property type="evidence" value="ECO:0007669"/>
    <property type="project" value="InterPro"/>
</dbReference>
<dbReference type="AlphaFoldDB" id="A0A0R3X0Q9"/>
<dbReference type="Proteomes" id="UP000274429">
    <property type="component" value="Unassembled WGS sequence"/>
</dbReference>
<dbReference type="GO" id="GO:0000455">
    <property type="term" value="P:enzyme-directed rRNA pseudouridine synthesis"/>
    <property type="evidence" value="ECO:0007669"/>
    <property type="project" value="TreeGrafter"/>
</dbReference>
<dbReference type="SUPFAM" id="SSF55120">
    <property type="entry name" value="Pseudouridine synthase"/>
    <property type="match status" value="1"/>
</dbReference>
<accession>A0A0R3X0Q9</accession>
<feature type="signal peptide" evidence="2">
    <location>
        <begin position="1"/>
        <end position="28"/>
    </location>
</feature>
<keyword evidence="2" id="KW-0732">Signal</keyword>
<dbReference type="InterPro" id="IPR050188">
    <property type="entry name" value="RluA_PseudoU_synthase"/>
</dbReference>